<evidence type="ECO:0000313" key="1">
    <source>
        <dbReference type="EMBL" id="WEK20391.1"/>
    </source>
</evidence>
<proteinExistence type="predicted"/>
<reference evidence="1" key="1">
    <citation type="submission" date="2023-03" db="EMBL/GenBank/DDBJ databases">
        <title>Andean soil-derived lignocellulolytic bacterial consortium as a source of novel taxa and putative plastic-active enzymes.</title>
        <authorList>
            <person name="Diaz-Garcia L."/>
            <person name="Chuvochina M."/>
            <person name="Feuerriegel G."/>
            <person name="Bunk B."/>
            <person name="Sproer C."/>
            <person name="Streit W.R."/>
            <person name="Rodriguez L.M."/>
            <person name="Overmann J."/>
            <person name="Jimenez D.J."/>
        </authorList>
    </citation>
    <scope>NUCLEOTIDE SEQUENCE</scope>
    <source>
        <strain evidence="1">MAG 3858</strain>
    </source>
</reference>
<name>A0AAJ5W9E1_9SPHI</name>
<sequence>MEKLKKKRKVTPEKAMKLLAANGTQVSLEQARLIVDLMYKFAEIAIKPYIKSP</sequence>
<dbReference type="AlphaFoldDB" id="A0AAJ5W9E1"/>
<protein>
    <submittedName>
        <fullName evidence="1">Uncharacterized protein</fullName>
    </submittedName>
</protein>
<accession>A0AAJ5W9E1</accession>
<organism evidence="1 2">
    <name type="scientific">Candidatus Pedobacter colombiensis</name>
    <dbReference type="NCBI Taxonomy" id="3121371"/>
    <lineage>
        <taxon>Bacteria</taxon>
        <taxon>Pseudomonadati</taxon>
        <taxon>Bacteroidota</taxon>
        <taxon>Sphingobacteriia</taxon>
        <taxon>Sphingobacteriales</taxon>
        <taxon>Sphingobacteriaceae</taxon>
        <taxon>Pedobacter</taxon>
    </lineage>
</organism>
<evidence type="ECO:0000313" key="2">
    <source>
        <dbReference type="Proteomes" id="UP001214530"/>
    </source>
</evidence>
<gene>
    <name evidence="1" type="ORF">P0Y49_04470</name>
</gene>
<dbReference type="EMBL" id="CP119313">
    <property type="protein sequence ID" value="WEK20391.1"/>
    <property type="molecule type" value="Genomic_DNA"/>
</dbReference>
<dbReference type="Proteomes" id="UP001214530">
    <property type="component" value="Chromosome"/>
</dbReference>